<sequence>MIRRQKLGFTLLETLVVLFIISALTLISSPIHSIKTEDYELRMAVYDFLSEIEQAQNYAVITKKAVKVEKETNQGQPLISFRKEESYTTGRIDRIYFPKSSQIYVDSFWINGATGYIQPETLIFYNNSLRISVKFQFGFGRYVLEEEKR</sequence>
<dbReference type="EMBL" id="CP019728">
    <property type="protein sequence ID" value="AQS53309.1"/>
    <property type="molecule type" value="Genomic_DNA"/>
</dbReference>
<dbReference type="InterPro" id="IPR045584">
    <property type="entry name" value="Pilin-like"/>
</dbReference>
<dbReference type="GO" id="GO:0009986">
    <property type="term" value="C:cell surface"/>
    <property type="evidence" value="ECO:0007669"/>
    <property type="project" value="UniProtKB-SubCell"/>
</dbReference>
<evidence type="ECO:0000313" key="4">
    <source>
        <dbReference type="EMBL" id="AQS53309.1"/>
    </source>
</evidence>
<dbReference type="RefSeq" id="WP_062471799.1">
    <property type="nucleotide sequence ID" value="NZ_BBYN01000033.1"/>
</dbReference>
<evidence type="ECO:0000256" key="2">
    <source>
        <dbReference type="ARBA" id="ARBA00023287"/>
    </source>
</evidence>
<dbReference type="GO" id="GO:0030420">
    <property type="term" value="P:establishment of competence for transformation"/>
    <property type="evidence" value="ECO:0007669"/>
    <property type="project" value="UniProtKB-KW"/>
</dbReference>
<gene>
    <name evidence="4" type="ORF">BW727_100917</name>
</gene>
<evidence type="ECO:0000313" key="5">
    <source>
        <dbReference type="Proteomes" id="UP000188993"/>
    </source>
</evidence>
<evidence type="ECO:0000256" key="1">
    <source>
        <dbReference type="ARBA" id="ARBA00004241"/>
    </source>
</evidence>
<evidence type="ECO:0000256" key="3">
    <source>
        <dbReference type="SAM" id="Phobius"/>
    </source>
</evidence>
<name>A0A1S6IP74_9LACT</name>
<reference evidence="4 5" key="1">
    <citation type="journal article" date="2014" name="Int. J. Syst. Evol. Microbiol.">
        <title>Jeotgalibaca dankookensis gen. nov., sp. nov., a member of the family Carnobacteriaceae, isolated from seujeot (Korean traditional food).</title>
        <authorList>
            <person name="Lee D.G."/>
            <person name="Trujillo M.E."/>
            <person name="Kang H."/>
            <person name="Ahn T.Y."/>
        </authorList>
    </citation>
    <scope>NUCLEOTIDE SEQUENCE [LARGE SCALE GENOMIC DNA]</scope>
    <source>
        <strain evidence="4 5">EX-07</strain>
    </source>
</reference>
<proteinExistence type="predicted"/>
<dbReference type="STRING" id="708126.BW727_100917"/>
<dbReference type="InterPro" id="IPR012902">
    <property type="entry name" value="N_methyl_site"/>
</dbReference>
<dbReference type="NCBIfam" id="TIGR02532">
    <property type="entry name" value="IV_pilin_GFxxxE"/>
    <property type="match status" value="1"/>
</dbReference>
<organism evidence="4 5">
    <name type="scientific">Jeotgalibaca dankookensis</name>
    <dbReference type="NCBI Taxonomy" id="708126"/>
    <lineage>
        <taxon>Bacteria</taxon>
        <taxon>Bacillati</taxon>
        <taxon>Bacillota</taxon>
        <taxon>Bacilli</taxon>
        <taxon>Lactobacillales</taxon>
        <taxon>Carnobacteriaceae</taxon>
        <taxon>Jeotgalibaca</taxon>
    </lineage>
</organism>
<accession>A0A1S6IP74</accession>
<keyword evidence="3" id="KW-1133">Transmembrane helix</keyword>
<dbReference type="Proteomes" id="UP000188993">
    <property type="component" value="Chromosome"/>
</dbReference>
<keyword evidence="3" id="KW-0472">Membrane</keyword>
<protein>
    <submittedName>
        <fullName evidence="4">Uncharacterized protein</fullName>
    </submittedName>
</protein>
<comment type="subcellular location">
    <subcellularLocation>
        <location evidence="1">Cell surface</location>
    </subcellularLocation>
</comment>
<feature type="transmembrane region" description="Helical" evidence="3">
    <location>
        <begin position="7"/>
        <end position="27"/>
    </location>
</feature>
<dbReference type="KEGG" id="jda:BW727_100917"/>
<keyword evidence="5" id="KW-1185">Reference proteome</keyword>
<dbReference type="OrthoDB" id="2166994at2"/>
<dbReference type="SUPFAM" id="SSF54523">
    <property type="entry name" value="Pili subunits"/>
    <property type="match status" value="1"/>
</dbReference>
<dbReference type="AlphaFoldDB" id="A0A1S6IP74"/>
<keyword evidence="3" id="KW-0812">Transmembrane</keyword>
<keyword evidence="2" id="KW-0178">Competence</keyword>
<dbReference type="Pfam" id="PF07963">
    <property type="entry name" value="N_methyl"/>
    <property type="match status" value="1"/>
</dbReference>